<dbReference type="GO" id="GO:0005524">
    <property type="term" value="F:ATP binding"/>
    <property type="evidence" value="ECO:0007669"/>
    <property type="project" value="UniProtKB-KW"/>
</dbReference>
<dbReference type="PRINTS" id="PR01590">
    <property type="entry name" value="HTHFIS"/>
</dbReference>
<dbReference type="CDD" id="cd00009">
    <property type="entry name" value="AAA"/>
    <property type="match status" value="1"/>
</dbReference>
<evidence type="ECO:0000259" key="8">
    <source>
        <dbReference type="PROSITE" id="PS50110"/>
    </source>
</evidence>
<dbReference type="InterPro" id="IPR025944">
    <property type="entry name" value="Sigma_54_int_dom_CS"/>
</dbReference>
<dbReference type="InterPro" id="IPR002078">
    <property type="entry name" value="Sigma_54_int"/>
</dbReference>
<dbReference type="STRING" id="313595.P700755_003670"/>
<evidence type="ECO:0000256" key="5">
    <source>
        <dbReference type="ARBA" id="ARBA00023163"/>
    </source>
</evidence>
<dbReference type="InterPro" id="IPR003593">
    <property type="entry name" value="AAA+_ATPase"/>
</dbReference>
<dbReference type="Pfam" id="PF00158">
    <property type="entry name" value="Sigma54_activat"/>
    <property type="match status" value="1"/>
</dbReference>
<dbReference type="Pfam" id="PF02954">
    <property type="entry name" value="HTH_8"/>
    <property type="match status" value="1"/>
</dbReference>
<dbReference type="Pfam" id="PF25601">
    <property type="entry name" value="AAA_lid_14"/>
    <property type="match status" value="1"/>
</dbReference>
<dbReference type="SUPFAM" id="SSF52172">
    <property type="entry name" value="CheY-like"/>
    <property type="match status" value="1"/>
</dbReference>
<keyword evidence="6" id="KW-0597">Phosphoprotein</keyword>
<dbReference type="SMART" id="SM00448">
    <property type="entry name" value="REC"/>
    <property type="match status" value="1"/>
</dbReference>
<dbReference type="SUPFAM" id="SSF52540">
    <property type="entry name" value="P-loop containing nucleoside triphosphate hydrolases"/>
    <property type="match status" value="1"/>
</dbReference>
<dbReference type="PROSITE" id="PS50110">
    <property type="entry name" value="RESPONSE_REGULATORY"/>
    <property type="match status" value="1"/>
</dbReference>
<dbReference type="HOGENOM" id="CLU_000445_0_6_10"/>
<dbReference type="InterPro" id="IPR009057">
    <property type="entry name" value="Homeodomain-like_sf"/>
</dbReference>
<dbReference type="PROSITE" id="PS50045">
    <property type="entry name" value="SIGMA54_INTERACT_4"/>
    <property type="match status" value="1"/>
</dbReference>
<keyword evidence="1" id="KW-0547">Nucleotide-binding</keyword>
<dbReference type="InterPro" id="IPR027417">
    <property type="entry name" value="P-loop_NTPase"/>
</dbReference>
<feature type="modified residue" description="4-aspartylphosphate" evidence="6">
    <location>
        <position position="52"/>
    </location>
</feature>
<keyword evidence="2" id="KW-0067">ATP-binding</keyword>
<dbReference type="PROSITE" id="PS00675">
    <property type="entry name" value="SIGMA54_INTERACT_1"/>
    <property type="match status" value="1"/>
</dbReference>
<dbReference type="SUPFAM" id="SSF46689">
    <property type="entry name" value="Homeodomain-like"/>
    <property type="match status" value="1"/>
</dbReference>
<evidence type="ECO:0000256" key="1">
    <source>
        <dbReference type="ARBA" id="ARBA00022741"/>
    </source>
</evidence>
<evidence type="ECO:0000256" key="4">
    <source>
        <dbReference type="ARBA" id="ARBA00023125"/>
    </source>
</evidence>
<evidence type="ECO:0000313" key="9">
    <source>
        <dbReference type="EMBL" id="AFU70260.1"/>
    </source>
</evidence>
<protein>
    <submittedName>
        <fullName evidence="9">Two-component system nitrogen sensor response regulator NR(I)</fullName>
    </submittedName>
</protein>
<organism evidence="9 10">
    <name type="scientific">Psychroflexus torquis (strain ATCC 700755 / CIP 106069 / ACAM 623)</name>
    <dbReference type="NCBI Taxonomy" id="313595"/>
    <lineage>
        <taxon>Bacteria</taxon>
        <taxon>Pseudomonadati</taxon>
        <taxon>Bacteroidota</taxon>
        <taxon>Flavobacteriia</taxon>
        <taxon>Flavobacteriales</taxon>
        <taxon>Flavobacteriaceae</taxon>
        <taxon>Psychroflexus</taxon>
    </lineage>
</organism>
<feature type="domain" description="Response regulatory" evidence="8">
    <location>
        <begin position="3"/>
        <end position="116"/>
    </location>
</feature>
<accession>K4IXQ3</accession>
<dbReference type="SMART" id="SM00382">
    <property type="entry name" value="AAA"/>
    <property type="match status" value="1"/>
</dbReference>
<dbReference type="FunFam" id="3.40.50.300:FF:000006">
    <property type="entry name" value="DNA-binding transcriptional regulator NtrC"/>
    <property type="match status" value="1"/>
</dbReference>
<dbReference type="InterPro" id="IPR011006">
    <property type="entry name" value="CheY-like_superfamily"/>
</dbReference>
<keyword evidence="10" id="KW-1185">Reference proteome</keyword>
<reference evidence="9" key="2">
    <citation type="submission" date="2012-09" db="EMBL/GenBank/DDBJ databases">
        <title>The complete sequence of Psychroflexus torquis an extreme psychrophile from sea-ice that is stimulated by light.</title>
        <authorList>
            <person name="Feng S."/>
            <person name="Powell S.M."/>
            <person name="Bowman J.P."/>
        </authorList>
    </citation>
    <scope>NUCLEOTIDE SEQUENCE [LARGE SCALE GENOMIC DNA]</scope>
    <source>
        <strain evidence="9">ATCC 700755</strain>
    </source>
</reference>
<evidence type="ECO:0000256" key="2">
    <source>
        <dbReference type="ARBA" id="ARBA00022840"/>
    </source>
</evidence>
<dbReference type="Gene3D" id="1.10.8.60">
    <property type="match status" value="1"/>
</dbReference>
<dbReference type="PANTHER" id="PTHR32071:SF81">
    <property type="entry name" value="PROPIONATE CATABOLISM OPERON REGULATORY PROTEIN"/>
    <property type="match status" value="1"/>
</dbReference>
<dbReference type="InterPro" id="IPR025662">
    <property type="entry name" value="Sigma_54_int_dom_ATP-bd_1"/>
</dbReference>
<evidence type="ECO:0000256" key="3">
    <source>
        <dbReference type="ARBA" id="ARBA00023015"/>
    </source>
</evidence>
<dbReference type="RefSeq" id="WP_015025806.1">
    <property type="nucleotide sequence ID" value="NC_018721.1"/>
</dbReference>
<keyword evidence="3" id="KW-0805">Transcription regulation</keyword>
<dbReference type="OrthoDB" id="5401077at2"/>
<evidence type="ECO:0000259" key="7">
    <source>
        <dbReference type="PROSITE" id="PS50045"/>
    </source>
</evidence>
<dbReference type="AlphaFoldDB" id="K4IXQ3"/>
<evidence type="ECO:0000313" key="10">
    <source>
        <dbReference type="Proteomes" id="UP000008514"/>
    </source>
</evidence>
<keyword evidence="5" id="KW-0804">Transcription</keyword>
<proteinExistence type="predicted"/>
<name>K4IXQ3_PSYTT</name>
<sequence length="455" mass="51716">MSKILIIDDDPFFNKTLSNYLRRFDYSIETSSSSEEALEILKTETFDLVITDYRLPKMNGLELIEKIKTHWNIPVILITNYSDIKTAVKSIKLGAFEFVSKPVIPEEFKLVIENALNSPLIDSTKERRSSIKKSLSKGASSTSVVKGSSEQAQELWSYAKQVAPTQMSVMITGESGTGKEYVAKFIHNHSKRKDQVFVAIDCGALPESIASSELFGHVKGAFTGADRDKKGQFEFANGGTLFLDEIGNLSYESQVKLLRVLQERKIRPVGGDKEIEIDVRIIAATNENLAAAISDNEFRNDLYHRLNEFPLNIPSLKERLEDFEEFIQFFIIEACDELEKDIVGIDPQLIEDLKTYDWPGNLRELKNLLKRAALLCQEGSILHKHLPQSIFEKKETPVDPTLHSNDLKEVKEHHEREMILKCLKKNKYNKSKTAKELNIDRTTLYNKIKSLGLDV</sequence>
<dbReference type="GO" id="GO:0043565">
    <property type="term" value="F:sequence-specific DNA binding"/>
    <property type="evidence" value="ECO:0007669"/>
    <property type="project" value="InterPro"/>
</dbReference>
<dbReference type="Proteomes" id="UP000008514">
    <property type="component" value="Chromosome"/>
</dbReference>
<dbReference type="InterPro" id="IPR025943">
    <property type="entry name" value="Sigma_54_int_dom_ATP-bd_2"/>
</dbReference>
<dbReference type="Pfam" id="PF00072">
    <property type="entry name" value="Response_reg"/>
    <property type="match status" value="1"/>
</dbReference>
<evidence type="ECO:0000256" key="6">
    <source>
        <dbReference type="PROSITE-ProRule" id="PRU00169"/>
    </source>
</evidence>
<dbReference type="PROSITE" id="PS00688">
    <property type="entry name" value="SIGMA54_INTERACT_3"/>
    <property type="match status" value="1"/>
</dbReference>
<dbReference type="PANTHER" id="PTHR32071">
    <property type="entry name" value="TRANSCRIPTIONAL REGULATORY PROTEIN"/>
    <property type="match status" value="1"/>
</dbReference>
<dbReference type="Gene3D" id="1.10.10.60">
    <property type="entry name" value="Homeodomain-like"/>
    <property type="match status" value="1"/>
</dbReference>
<reference evidence="9" key="1">
    <citation type="submission" date="2006-03" db="EMBL/GenBank/DDBJ databases">
        <authorList>
            <person name="Bowman J."/>
            <person name="Ferriera S."/>
            <person name="Johnson J."/>
            <person name="Kravitz S."/>
            <person name="Halpern A."/>
            <person name="Remington K."/>
            <person name="Beeson K."/>
            <person name="Tran B."/>
            <person name="Rogers Y.-H."/>
            <person name="Friedman R."/>
            <person name="Venter J.C."/>
        </authorList>
    </citation>
    <scope>NUCLEOTIDE SEQUENCE [LARGE SCALE GENOMIC DNA]</scope>
    <source>
        <strain evidence="9">ATCC 700755</strain>
    </source>
</reference>
<keyword evidence="4" id="KW-0238">DNA-binding</keyword>
<dbReference type="InterPro" id="IPR001789">
    <property type="entry name" value="Sig_transdc_resp-reg_receiver"/>
</dbReference>
<dbReference type="eggNOG" id="COG2204">
    <property type="taxonomic scope" value="Bacteria"/>
</dbReference>
<dbReference type="KEGG" id="ptq:P700755_003670"/>
<dbReference type="InterPro" id="IPR058031">
    <property type="entry name" value="AAA_lid_NorR"/>
</dbReference>
<dbReference type="InterPro" id="IPR002197">
    <property type="entry name" value="HTH_Fis"/>
</dbReference>
<dbReference type="GO" id="GO:0000160">
    <property type="term" value="P:phosphorelay signal transduction system"/>
    <property type="evidence" value="ECO:0007669"/>
    <property type="project" value="InterPro"/>
</dbReference>
<dbReference type="Gene3D" id="3.40.50.2300">
    <property type="match status" value="1"/>
</dbReference>
<dbReference type="Gene3D" id="3.40.50.300">
    <property type="entry name" value="P-loop containing nucleotide triphosphate hydrolases"/>
    <property type="match status" value="1"/>
</dbReference>
<gene>
    <name evidence="9" type="ordered locus">P700755_003670</name>
</gene>
<dbReference type="EMBL" id="CP003879">
    <property type="protein sequence ID" value="AFU70260.1"/>
    <property type="molecule type" value="Genomic_DNA"/>
</dbReference>
<dbReference type="PROSITE" id="PS00676">
    <property type="entry name" value="SIGMA54_INTERACT_2"/>
    <property type="match status" value="1"/>
</dbReference>
<feature type="domain" description="Sigma-54 factor interaction" evidence="7">
    <location>
        <begin position="145"/>
        <end position="374"/>
    </location>
</feature>
<dbReference type="GO" id="GO:0006355">
    <property type="term" value="P:regulation of DNA-templated transcription"/>
    <property type="evidence" value="ECO:0007669"/>
    <property type="project" value="InterPro"/>
</dbReference>